<keyword evidence="3" id="KW-0547">Nucleotide-binding</keyword>
<dbReference type="Gene3D" id="3.40.50.300">
    <property type="entry name" value="P-loop containing nucleotide triphosphate hydrolases"/>
    <property type="match status" value="2"/>
</dbReference>
<feature type="region of interest" description="Disordered" evidence="1">
    <location>
        <begin position="344"/>
        <end position="369"/>
    </location>
</feature>
<keyword evidence="3" id="KW-0378">Hydrolase</keyword>
<evidence type="ECO:0000313" key="3">
    <source>
        <dbReference type="EMBL" id="QBK92620.1"/>
    </source>
</evidence>
<dbReference type="GO" id="GO:0004386">
    <property type="term" value="F:helicase activity"/>
    <property type="evidence" value="ECO:0007669"/>
    <property type="project" value="UniProtKB-KW"/>
</dbReference>
<feature type="compositionally biased region" description="Low complexity" evidence="1">
    <location>
        <begin position="233"/>
        <end position="275"/>
    </location>
</feature>
<organism evidence="3">
    <name type="scientific">Pithovirus LCPAC401</name>
    <dbReference type="NCBI Taxonomy" id="2506595"/>
    <lineage>
        <taxon>Viruses</taxon>
        <taxon>Pithoviruses</taxon>
    </lineage>
</organism>
<keyword evidence="3" id="KW-0347">Helicase</keyword>
<name>A0A481ZBV4_9VIRU</name>
<feature type="compositionally biased region" description="Low complexity" evidence="1">
    <location>
        <begin position="293"/>
        <end position="307"/>
    </location>
</feature>
<dbReference type="InterPro" id="IPR001650">
    <property type="entry name" value="Helicase_C-like"/>
</dbReference>
<accession>A0A481ZBV4</accession>
<evidence type="ECO:0000256" key="1">
    <source>
        <dbReference type="SAM" id="MobiDB-lite"/>
    </source>
</evidence>
<reference evidence="3" key="1">
    <citation type="journal article" date="2019" name="MBio">
        <title>Virus Genomes from Deep Sea Sediments Expand the Ocean Megavirome and Support Independent Origins of Viral Gigantism.</title>
        <authorList>
            <person name="Backstrom D."/>
            <person name="Yutin N."/>
            <person name="Jorgensen S.L."/>
            <person name="Dharamshi J."/>
            <person name="Homa F."/>
            <person name="Zaremba-Niedwiedzka K."/>
            <person name="Spang A."/>
            <person name="Wolf Y.I."/>
            <person name="Koonin E.V."/>
            <person name="Ettema T.J."/>
        </authorList>
    </citation>
    <scope>NUCLEOTIDE SEQUENCE</scope>
</reference>
<dbReference type="PROSITE" id="PS51194">
    <property type="entry name" value="HELICASE_CTER"/>
    <property type="match status" value="1"/>
</dbReference>
<protein>
    <submittedName>
        <fullName evidence="3">DEAD/SNF2-like helicase</fullName>
    </submittedName>
</protein>
<feature type="domain" description="Helicase C-terminal" evidence="2">
    <location>
        <begin position="780"/>
        <end position="942"/>
    </location>
</feature>
<feature type="region of interest" description="Disordered" evidence="1">
    <location>
        <begin position="225"/>
        <end position="317"/>
    </location>
</feature>
<dbReference type="EMBL" id="MK500579">
    <property type="protein sequence ID" value="QBK92620.1"/>
    <property type="molecule type" value="Genomic_DNA"/>
</dbReference>
<evidence type="ECO:0000259" key="2">
    <source>
        <dbReference type="PROSITE" id="PS51194"/>
    </source>
</evidence>
<sequence>MKCKKIFSIIKMISQQQRIYGRAKQTILEEEEKTLDSSMINPRSIEPPKKQAFKRRSKRIKLGVVSKPKPDVVIRKTTTPIKKISPVSFTRRTSPSKISPVSKKETIFHPVKLRRKRSRLRVVSKSRVSTPSKPKLITSRKVTISPKVTTMFSRKSPSKVVTKPPKKILSKPRTITTKKLPMIVPVEARMSSKPEQVKRSRIVSRSRVTIPTKSRIVSRSRVTTPTKSRIVSRSRVTTPPKTRVTTPPTFRTVSRSRVTTPPTFRTVSRSRVTTPPKKRVITPTKSRIVSRSRVTTPPKKRVTTPTKSRIVSRSRVTTPPKPRFVVLRKPRRKEIFKPIVFPEEEEQEIEEEEQEIEEEEQEIEEEEQELEEEKEELPIFLSSLTKPRIVSKSRVTKETSIEERLQEYLRSRSRGNEKVTNNKYQAYLKVKKVEIESKYQAYLESGKKQEGYEYNAYLKAKDELVSHLSLHEYQQEHYNRISEILSTHVAYFDTSHTGLGKSYIAGKIAIDRNLPLFVVCPVSVIAVWEELSRKYRIPLIEAISYQTLRGTQVRELKHPYLTRRDKTYFNATPELIDIVNQDTLFVFDEEQNLKNDSAQLHSAHAIVKAVVDNPSRSKVAVLSALPGEKKEHTLSMIKLLGITTQDVFATYDRKEKRYDAYGILDVIKVGRQLNPEVTREIVTDRKFDKPGIINICFDLWVKLFKQVYCSSMVEEIDEDKIDAKNGYYKMKSSDITKIKAGTEKLQKIFVPKEKGRPVGVVHLTAALMAIETGKYSTAIRLAKSILNQDSQAQVLLYFWYMNSIDRAMKDLSNYAPMKLTGKVKPVDRLSIQNRFQADDDEFRLIIAQPKVGGVGISLDDRIGDRPRWMFLIPTYYFSDLVQAQGRIVRNSTKGIGHIRYIYSKDFPQETRILNNILSKSKIAMEIRCNLYEERYLYPADFDDVAEP</sequence>
<gene>
    <name evidence="3" type="ORF">LCPAC401_02580</name>
</gene>
<dbReference type="InterPro" id="IPR027417">
    <property type="entry name" value="P-loop_NTPase"/>
</dbReference>
<proteinExistence type="predicted"/>
<dbReference type="SUPFAM" id="SSF52540">
    <property type="entry name" value="P-loop containing nucleoside triphosphate hydrolases"/>
    <property type="match status" value="2"/>
</dbReference>
<keyword evidence="3" id="KW-0067">ATP-binding</keyword>